<accession>A0A816D466</accession>
<name>A0A816D466_9BILA</name>
<dbReference type="EMBL" id="CAJNOL010007905">
    <property type="protein sequence ID" value="CAF1632231.1"/>
    <property type="molecule type" value="Genomic_DNA"/>
</dbReference>
<dbReference type="AlphaFoldDB" id="A0A816D466"/>
<evidence type="ECO:0000313" key="1">
    <source>
        <dbReference type="EMBL" id="CAF1429563.1"/>
    </source>
</evidence>
<gene>
    <name evidence="2" type="ORF">JXQ802_LOCUS51963</name>
    <name evidence="1" type="ORF">PYM288_LOCUS35696</name>
</gene>
<organism evidence="2 3">
    <name type="scientific">Rotaria sordida</name>
    <dbReference type="NCBI Taxonomy" id="392033"/>
    <lineage>
        <taxon>Eukaryota</taxon>
        <taxon>Metazoa</taxon>
        <taxon>Spiralia</taxon>
        <taxon>Gnathifera</taxon>
        <taxon>Rotifera</taxon>
        <taxon>Eurotatoria</taxon>
        <taxon>Bdelloidea</taxon>
        <taxon>Philodinida</taxon>
        <taxon>Philodinidae</taxon>
        <taxon>Rotaria</taxon>
    </lineage>
</organism>
<dbReference type="EMBL" id="CAJNOH010006340">
    <property type="protein sequence ID" value="CAF1429563.1"/>
    <property type="molecule type" value="Genomic_DNA"/>
</dbReference>
<dbReference type="Proteomes" id="UP000663854">
    <property type="component" value="Unassembled WGS sequence"/>
</dbReference>
<protein>
    <submittedName>
        <fullName evidence="2">Uncharacterized protein</fullName>
    </submittedName>
</protein>
<evidence type="ECO:0000313" key="2">
    <source>
        <dbReference type="EMBL" id="CAF1632231.1"/>
    </source>
</evidence>
<proteinExistence type="predicted"/>
<dbReference type="Proteomes" id="UP000663870">
    <property type="component" value="Unassembled WGS sequence"/>
</dbReference>
<comment type="caution">
    <text evidence="2">The sequence shown here is derived from an EMBL/GenBank/DDBJ whole genome shotgun (WGS) entry which is preliminary data.</text>
</comment>
<keyword evidence="3" id="KW-1185">Reference proteome</keyword>
<reference evidence="2" key="1">
    <citation type="submission" date="2021-02" db="EMBL/GenBank/DDBJ databases">
        <authorList>
            <person name="Nowell W R."/>
        </authorList>
    </citation>
    <scope>NUCLEOTIDE SEQUENCE</scope>
</reference>
<sequence length="161" mass="18886">MALGSTIFEIINEPNIRKKIVLQFIYHSTITSIHTYLMAFDVDIIQICFDGEKVLCTWTCIRALNTGTFISYNLTNNLATLARSAIRISKYYEKGFKLLYPYEFAINDFLSLTVYELKHVQNPNYYSSTKEQFGSNHDYFQLQKKICRHIYQSTIFKFVVN</sequence>
<evidence type="ECO:0000313" key="3">
    <source>
        <dbReference type="Proteomes" id="UP000663870"/>
    </source>
</evidence>